<sequence>MTIRVNDLYAEEALKLLSALPEEAITIDPKPWYADEVKRRIEEYKSGKMETIPWNEGWEEIEEFLNGLDERAS</sequence>
<evidence type="ECO:0000313" key="2">
    <source>
        <dbReference type="Proteomes" id="UP000228859"/>
    </source>
</evidence>
<organism evidence="1 2">
    <name type="scientific">Sulfuricurvum kujiense</name>
    <dbReference type="NCBI Taxonomy" id="148813"/>
    <lineage>
        <taxon>Bacteria</taxon>
        <taxon>Pseudomonadati</taxon>
        <taxon>Campylobacterota</taxon>
        <taxon>Epsilonproteobacteria</taxon>
        <taxon>Campylobacterales</taxon>
        <taxon>Sulfurimonadaceae</taxon>
        <taxon>Sulfuricurvum</taxon>
    </lineage>
</organism>
<dbReference type="Proteomes" id="UP000228859">
    <property type="component" value="Unassembled WGS sequence"/>
</dbReference>
<reference evidence="1 2" key="1">
    <citation type="journal article" date="2017" name="Front. Microbiol.">
        <title>Comparative Genomic Analysis of the Class Epsilonproteobacteria and Proposed Reclassification to Epsilonbacteraeota (phyl. nov.).</title>
        <authorList>
            <person name="Waite D.W."/>
            <person name="Vanwonterghem I."/>
            <person name="Rinke C."/>
            <person name="Parks D.H."/>
            <person name="Zhang Y."/>
            <person name="Takai K."/>
            <person name="Sievert S.M."/>
            <person name="Simon J."/>
            <person name="Campbell B.J."/>
            <person name="Hanson T.E."/>
            <person name="Woyke T."/>
            <person name="Klotz M.G."/>
            <person name="Hugenholtz P."/>
        </authorList>
    </citation>
    <scope>NUCLEOTIDE SEQUENCE [LARGE SCALE GENOMIC DNA]</scope>
    <source>
        <strain evidence="1">UBA12443</strain>
    </source>
</reference>
<name>A0A2D3WC23_9BACT</name>
<proteinExistence type="predicted"/>
<gene>
    <name evidence="1" type="ORF">CFH83_03875</name>
</gene>
<dbReference type="InterPro" id="IPR013406">
    <property type="entry name" value="CHP02574_addiction_mod"/>
</dbReference>
<dbReference type="AlphaFoldDB" id="A0A2D3WC23"/>
<dbReference type="RefSeq" id="WP_294896354.1">
    <property type="nucleotide sequence ID" value="NZ_DLUI01000059.1"/>
</dbReference>
<evidence type="ECO:0008006" key="3">
    <source>
        <dbReference type="Google" id="ProtNLM"/>
    </source>
</evidence>
<comment type="caution">
    <text evidence="1">The sequence shown here is derived from an EMBL/GenBank/DDBJ whole genome shotgun (WGS) entry which is preliminary data.</text>
</comment>
<protein>
    <recommendedName>
        <fullName evidence="3">Addiction module protein</fullName>
    </recommendedName>
</protein>
<dbReference type="EMBL" id="DLUI01000059">
    <property type="protein sequence ID" value="DAB38861.1"/>
    <property type="molecule type" value="Genomic_DNA"/>
</dbReference>
<evidence type="ECO:0000313" key="1">
    <source>
        <dbReference type="EMBL" id="DAB38861.1"/>
    </source>
</evidence>
<dbReference type="Pfam" id="PF09720">
    <property type="entry name" value="Unstab_antitox"/>
    <property type="match status" value="1"/>
</dbReference>
<accession>A0A2D3WC23</accession>